<name>A0A1M5IIU9_9ACTN</name>
<dbReference type="RefSeq" id="WP_073420085.1">
    <property type="nucleotide sequence ID" value="NZ_FQVX01000002.1"/>
</dbReference>
<evidence type="ECO:0000256" key="1">
    <source>
        <dbReference type="ARBA" id="ARBA00023015"/>
    </source>
</evidence>
<dbReference type="OrthoDB" id="3683444at2"/>
<dbReference type="InterPro" id="IPR012074">
    <property type="entry name" value="GAF_ANTAR"/>
</dbReference>
<dbReference type="SMART" id="SM01012">
    <property type="entry name" value="ANTAR"/>
    <property type="match status" value="1"/>
</dbReference>
<dbReference type="InterPro" id="IPR005561">
    <property type="entry name" value="ANTAR"/>
</dbReference>
<dbReference type="STRING" id="1070870.SAMN05444351_2093"/>
<dbReference type="PROSITE" id="PS50921">
    <property type="entry name" value="ANTAR"/>
    <property type="match status" value="1"/>
</dbReference>
<accession>A0A1M5IIU9</accession>
<evidence type="ECO:0000256" key="2">
    <source>
        <dbReference type="ARBA" id="ARBA00023163"/>
    </source>
</evidence>
<evidence type="ECO:0000313" key="5">
    <source>
        <dbReference type="Proteomes" id="UP000184471"/>
    </source>
</evidence>
<dbReference type="InterPro" id="IPR036388">
    <property type="entry name" value="WH-like_DNA-bd_sf"/>
</dbReference>
<evidence type="ECO:0000259" key="3">
    <source>
        <dbReference type="PROSITE" id="PS50921"/>
    </source>
</evidence>
<dbReference type="PIRSF" id="PIRSF036625">
    <property type="entry name" value="GAF_ANTAR"/>
    <property type="match status" value="1"/>
</dbReference>
<sequence length="235" mass="24587">MYPADDRLAAALLHLALVPADRPLPLVLEQVAGLAADALGGRPALSVTVLGVDGGTTVGTSAQVAAELDQVQYRAGSGPCLEAVATGRMLVVEDTAHDPRWPELARAAAAAGLRSVLSVPFPTARPASGGLNVYLQLPVGAGGEPRERAELLARLAAARVADSHLVTRLSEQAVNLQQALDSRAVIDQAKGILVERFRLTPEQAFAALARVSNRTNTKLREVAERLVDTGEFPTA</sequence>
<dbReference type="Gene3D" id="3.30.450.40">
    <property type="match status" value="1"/>
</dbReference>
<dbReference type="InterPro" id="IPR029016">
    <property type="entry name" value="GAF-like_dom_sf"/>
</dbReference>
<dbReference type="Pfam" id="PF03861">
    <property type="entry name" value="ANTAR"/>
    <property type="match status" value="1"/>
</dbReference>
<dbReference type="Pfam" id="PF13185">
    <property type="entry name" value="GAF_2"/>
    <property type="match status" value="1"/>
</dbReference>
<keyword evidence="2" id="KW-0804">Transcription</keyword>
<protein>
    <submittedName>
        <fullName evidence="4">Response regulator receiver and ANTAR domain protein</fullName>
    </submittedName>
</protein>
<gene>
    <name evidence="4" type="ORF">SAMN05444351_2093</name>
</gene>
<organism evidence="4 5">
    <name type="scientific">Geodermatophilus nigrescens</name>
    <dbReference type="NCBI Taxonomy" id="1070870"/>
    <lineage>
        <taxon>Bacteria</taxon>
        <taxon>Bacillati</taxon>
        <taxon>Actinomycetota</taxon>
        <taxon>Actinomycetes</taxon>
        <taxon>Geodermatophilales</taxon>
        <taxon>Geodermatophilaceae</taxon>
        <taxon>Geodermatophilus</taxon>
    </lineage>
</organism>
<keyword evidence="5" id="KW-1185">Reference proteome</keyword>
<dbReference type="EMBL" id="FQVX01000002">
    <property type="protein sequence ID" value="SHG28232.1"/>
    <property type="molecule type" value="Genomic_DNA"/>
</dbReference>
<keyword evidence="1" id="KW-0805">Transcription regulation</keyword>
<dbReference type="GO" id="GO:0003723">
    <property type="term" value="F:RNA binding"/>
    <property type="evidence" value="ECO:0007669"/>
    <property type="project" value="InterPro"/>
</dbReference>
<dbReference type="InterPro" id="IPR003018">
    <property type="entry name" value="GAF"/>
</dbReference>
<proteinExistence type="predicted"/>
<evidence type="ECO:0000313" key="4">
    <source>
        <dbReference type="EMBL" id="SHG28232.1"/>
    </source>
</evidence>
<reference evidence="4 5" key="1">
    <citation type="submission" date="2016-11" db="EMBL/GenBank/DDBJ databases">
        <authorList>
            <person name="Jaros S."/>
            <person name="Januszkiewicz K."/>
            <person name="Wedrychowicz H."/>
        </authorList>
    </citation>
    <scope>NUCLEOTIDE SEQUENCE [LARGE SCALE GENOMIC DNA]</scope>
    <source>
        <strain evidence="4 5">DSM 45408</strain>
    </source>
</reference>
<dbReference type="SUPFAM" id="SSF55781">
    <property type="entry name" value="GAF domain-like"/>
    <property type="match status" value="1"/>
</dbReference>
<dbReference type="AlphaFoldDB" id="A0A1M5IIU9"/>
<dbReference type="Gene3D" id="1.10.10.10">
    <property type="entry name" value="Winged helix-like DNA-binding domain superfamily/Winged helix DNA-binding domain"/>
    <property type="match status" value="1"/>
</dbReference>
<dbReference type="Proteomes" id="UP000184471">
    <property type="component" value="Unassembled WGS sequence"/>
</dbReference>
<feature type="domain" description="ANTAR" evidence="3">
    <location>
        <begin position="166"/>
        <end position="227"/>
    </location>
</feature>